<sequence length="103" mass="12541">MAYKLKISEEARLQLKEIIEYMTLKLRNSKAATDFLNTLEKKYDQLCLNPEMYEYTNDMRLRSLGYRRMPVDNYIVLYLVDKDKTEIQIDGIFYSKYNYRNDR</sequence>
<dbReference type="SUPFAM" id="SSF143011">
    <property type="entry name" value="RelE-like"/>
    <property type="match status" value="1"/>
</dbReference>
<keyword evidence="1" id="KW-1277">Toxin-antitoxin system</keyword>
<protein>
    <submittedName>
        <fullName evidence="2">Plasmid stabilisation system protein</fullName>
    </submittedName>
</protein>
<evidence type="ECO:0000313" key="2">
    <source>
        <dbReference type="EMBL" id="CUP33930.1"/>
    </source>
</evidence>
<organism evidence="2 3">
    <name type="scientific">Faecalicatena contorta</name>
    <dbReference type="NCBI Taxonomy" id="39482"/>
    <lineage>
        <taxon>Bacteria</taxon>
        <taxon>Bacillati</taxon>
        <taxon>Bacillota</taxon>
        <taxon>Clostridia</taxon>
        <taxon>Lachnospirales</taxon>
        <taxon>Lachnospiraceae</taxon>
        <taxon>Faecalicatena</taxon>
    </lineage>
</organism>
<proteinExistence type="predicted"/>
<dbReference type="OrthoDB" id="3268478at2"/>
<evidence type="ECO:0000313" key="3">
    <source>
        <dbReference type="Proteomes" id="UP000095544"/>
    </source>
</evidence>
<dbReference type="InterPro" id="IPR007712">
    <property type="entry name" value="RelE/ParE_toxin"/>
</dbReference>
<dbReference type="RefSeq" id="WP_055155250.1">
    <property type="nucleotide sequence ID" value="NZ_CYZU01000085.1"/>
</dbReference>
<dbReference type="EMBL" id="CYZU01000085">
    <property type="protein sequence ID" value="CUP33930.1"/>
    <property type="molecule type" value="Genomic_DNA"/>
</dbReference>
<dbReference type="AlphaFoldDB" id="A0A174MI89"/>
<accession>A0A174MI89</accession>
<dbReference type="Gene3D" id="3.30.2310.20">
    <property type="entry name" value="RelE-like"/>
    <property type="match status" value="1"/>
</dbReference>
<dbReference type="Proteomes" id="UP000095544">
    <property type="component" value="Unassembled WGS sequence"/>
</dbReference>
<gene>
    <name evidence="2" type="ORF">ERS852491_04898</name>
</gene>
<dbReference type="InterPro" id="IPR035093">
    <property type="entry name" value="RelE/ParE_toxin_dom_sf"/>
</dbReference>
<reference evidence="2 3" key="1">
    <citation type="submission" date="2015-09" db="EMBL/GenBank/DDBJ databases">
        <authorList>
            <consortium name="Pathogen Informatics"/>
        </authorList>
    </citation>
    <scope>NUCLEOTIDE SEQUENCE [LARGE SCALE GENOMIC DNA]</scope>
    <source>
        <strain evidence="2 3">2789STDY5834876</strain>
    </source>
</reference>
<name>A0A174MI89_9FIRM</name>
<dbReference type="Pfam" id="PF05016">
    <property type="entry name" value="ParE_toxin"/>
    <property type="match status" value="1"/>
</dbReference>
<dbReference type="STRING" id="39482.ERS852491_04898"/>
<evidence type="ECO:0000256" key="1">
    <source>
        <dbReference type="ARBA" id="ARBA00022649"/>
    </source>
</evidence>